<proteinExistence type="inferred from homology"/>
<dbReference type="Proteomes" id="UP000236333">
    <property type="component" value="Unassembled WGS sequence"/>
</dbReference>
<dbReference type="GO" id="GO:0009082">
    <property type="term" value="P:branched-chain amino acid biosynthetic process"/>
    <property type="evidence" value="ECO:0007669"/>
    <property type="project" value="TreeGrafter"/>
</dbReference>
<dbReference type="InterPro" id="IPR037237">
    <property type="entry name" value="IlvD/EDD_N"/>
</dbReference>
<comment type="caution">
    <text evidence="4">The sequence shown here is derived from an EMBL/GenBank/DDBJ whole genome shotgun (WGS) entry which is preliminary data.</text>
</comment>
<evidence type="ECO:0000256" key="2">
    <source>
        <dbReference type="ARBA" id="ARBA00023239"/>
    </source>
</evidence>
<feature type="domain" description="Dihydroxy-acid/6-phosphogluconate dehydratase N-terminal" evidence="3">
    <location>
        <begin position="1"/>
        <end position="47"/>
    </location>
</feature>
<name>A0A2J7ZW48_9CHLO</name>
<dbReference type="GO" id="GO:0009570">
    <property type="term" value="C:chloroplast stroma"/>
    <property type="evidence" value="ECO:0007669"/>
    <property type="project" value="TreeGrafter"/>
</dbReference>
<sequence>MPGTLMAMSRLNRPSLMIYGGTIKPGHASSDGAVLDIVSAFQSYGACGRALDRIGQVQEWGREWGRGEVT</sequence>
<protein>
    <submittedName>
        <fullName evidence="4">Dihydroxy-acid dehydratase</fullName>
    </submittedName>
</protein>
<evidence type="ECO:0000256" key="1">
    <source>
        <dbReference type="ARBA" id="ARBA00006486"/>
    </source>
</evidence>
<dbReference type="GO" id="GO:0004160">
    <property type="term" value="F:dihydroxy-acid dehydratase activity"/>
    <property type="evidence" value="ECO:0007669"/>
    <property type="project" value="TreeGrafter"/>
</dbReference>
<comment type="similarity">
    <text evidence="1">Belongs to the IlvD/Edd family.</text>
</comment>
<gene>
    <name evidence="4" type="ORF">TSOC_009318</name>
</gene>
<dbReference type="InterPro" id="IPR000581">
    <property type="entry name" value="ILV_EDD_N"/>
</dbReference>
<dbReference type="OrthoDB" id="3851628at2759"/>
<keyword evidence="5" id="KW-1185">Reference proteome</keyword>
<dbReference type="SUPFAM" id="SSF143975">
    <property type="entry name" value="IlvD/EDD N-terminal domain-like"/>
    <property type="match status" value="1"/>
</dbReference>
<dbReference type="EMBL" id="PGGS01000384">
    <property type="protein sequence ID" value="PNH04490.1"/>
    <property type="molecule type" value="Genomic_DNA"/>
</dbReference>
<dbReference type="AlphaFoldDB" id="A0A2J7ZW48"/>
<dbReference type="PANTHER" id="PTHR21000:SF5">
    <property type="entry name" value="DIHYDROXY-ACID DEHYDRATASE, MITOCHONDRIAL"/>
    <property type="match status" value="1"/>
</dbReference>
<accession>A0A2J7ZW48</accession>
<organism evidence="4 5">
    <name type="scientific">Tetrabaena socialis</name>
    <dbReference type="NCBI Taxonomy" id="47790"/>
    <lineage>
        <taxon>Eukaryota</taxon>
        <taxon>Viridiplantae</taxon>
        <taxon>Chlorophyta</taxon>
        <taxon>core chlorophytes</taxon>
        <taxon>Chlorophyceae</taxon>
        <taxon>CS clade</taxon>
        <taxon>Chlamydomonadales</taxon>
        <taxon>Tetrabaenaceae</taxon>
        <taxon>Tetrabaena</taxon>
    </lineage>
</organism>
<evidence type="ECO:0000313" key="5">
    <source>
        <dbReference type="Proteomes" id="UP000236333"/>
    </source>
</evidence>
<keyword evidence="2" id="KW-0456">Lyase</keyword>
<evidence type="ECO:0000313" key="4">
    <source>
        <dbReference type="EMBL" id="PNH04490.1"/>
    </source>
</evidence>
<evidence type="ECO:0000259" key="3">
    <source>
        <dbReference type="Pfam" id="PF00920"/>
    </source>
</evidence>
<dbReference type="InterPro" id="IPR050165">
    <property type="entry name" value="DHAD_IlvD/Edd"/>
</dbReference>
<reference evidence="4 5" key="1">
    <citation type="journal article" date="2017" name="Mol. Biol. Evol.">
        <title>The 4-celled Tetrabaena socialis nuclear genome reveals the essential components for genetic control of cell number at the origin of multicellularity in the volvocine lineage.</title>
        <authorList>
            <person name="Featherston J."/>
            <person name="Arakaki Y."/>
            <person name="Hanschen E.R."/>
            <person name="Ferris P.J."/>
            <person name="Michod R.E."/>
            <person name="Olson B.J.S.C."/>
            <person name="Nozaki H."/>
            <person name="Durand P.M."/>
        </authorList>
    </citation>
    <scope>NUCLEOTIDE SEQUENCE [LARGE SCALE GENOMIC DNA]</scope>
    <source>
        <strain evidence="4 5">NIES-571</strain>
    </source>
</reference>
<dbReference type="Pfam" id="PF00920">
    <property type="entry name" value="ILVD_EDD_N"/>
    <property type="match status" value="1"/>
</dbReference>
<dbReference type="PANTHER" id="PTHR21000">
    <property type="entry name" value="DIHYDROXY-ACID DEHYDRATASE DAD"/>
    <property type="match status" value="1"/>
</dbReference>